<feature type="non-terminal residue" evidence="1">
    <location>
        <position position="1"/>
    </location>
</feature>
<gene>
    <name evidence="1" type="ORF">ENO08_01485</name>
</gene>
<sequence length="408" mass="43784">EAGSPPELIAAADSFAAHGKKNASFFRTLGAALLVETGDYGRASEYLMLAGAGKVPEQELYSFVIHLYSLGDKAGEPAFESYLGRAASTFVRLFADSPRAPRVLLEGAGHAGDAAKRGGDGERGSALRAVALADSAIAHRRGRPYMEKALLVKARMYLEHLHDPAAALRAVDEGQWRRPGAAAEAASIRLEALVLSGRWDEAARRFDALCASPDSSLAASGKYGRGMVLFYRGEFDESVNLLSEVAAEAPWSEWANDALATAVLIRRAEADDPAVLASFAAAMSAGGSGRYAEAADSLAAAAERFPGSPLAPEALYQSALLLERAGRNDESAAALERVAGTWPLSRAAPRAVETLARLLEERDPEASARWYALFFERYGDDPWSTRVRSRYMRLRKTMEGGTPEEDET</sequence>
<dbReference type="Gene3D" id="1.25.40.10">
    <property type="entry name" value="Tetratricopeptide repeat domain"/>
    <property type="match status" value="2"/>
</dbReference>
<dbReference type="Pfam" id="PF13432">
    <property type="entry name" value="TPR_16"/>
    <property type="match status" value="2"/>
</dbReference>
<dbReference type="Proteomes" id="UP000886069">
    <property type="component" value="Unassembled WGS sequence"/>
</dbReference>
<comment type="caution">
    <text evidence="1">The sequence shown here is derived from an EMBL/GenBank/DDBJ whole genome shotgun (WGS) entry which is preliminary data.</text>
</comment>
<proteinExistence type="predicted"/>
<dbReference type="SUPFAM" id="SSF48452">
    <property type="entry name" value="TPR-like"/>
    <property type="match status" value="1"/>
</dbReference>
<dbReference type="EMBL" id="DSEC01000105">
    <property type="protein sequence ID" value="HER43114.1"/>
    <property type="molecule type" value="Genomic_DNA"/>
</dbReference>
<accession>A0A7V2F346</accession>
<reference evidence="1" key="1">
    <citation type="journal article" date="2020" name="mSystems">
        <title>Genome- and Community-Level Interaction Insights into Carbon Utilization and Element Cycling Functions of Hydrothermarchaeota in Hydrothermal Sediment.</title>
        <authorList>
            <person name="Zhou Z."/>
            <person name="Liu Y."/>
            <person name="Xu W."/>
            <person name="Pan J."/>
            <person name="Luo Z.H."/>
            <person name="Li M."/>
        </authorList>
    </citation>
    <scope>NUCLEOTIDE SEQUENCE [LARGE SCALE GENOMIC DNA]</scope>
    <source>
        <strain evidence="1">SpSt-1233</strain>
    </source>
</reference>
<dbReference type="AlphaFoldDB" id="A0A7V2F346"/>
<name>A0A7V2F346_UNCEI</name>
<evidence type="ECO:0000313" key="1">
    <source>
        <dbReference type="EMBL" id="HER43114.1"/>
    </source>
</evidence>
<organism evidence="1">
    <name type="scientific">Eiseniibacteriota bacterium</name>
    <dbReference type="NCBI Taxonomy" id="2212470"/>
    <lineage>
        <taxon>Bacteria</taxon>
        <taxon>Candidatus Eiseniibacteriota</taxon>
    </lineage>
</organism>
<dbReference type="InterPro" id="IPR011990">
    <property type="entry name" value="TPR-like_helical_dom_sf"/>
</dbReference>
<protein>
    <submittedName>
        <fullName evidence="1">Tetratricopeptide repeat protein</fullName>
    </submittedName>
</protein>